<feature type="transmembrane region" description="Helical" evidence="5">
    <location>
        <begin position="281"/>
        <end position="299"/>
    </location>
</feature>
<feature type="transmembrane region" description="Helical" evidence="5">
    <location>
        <begin position="385"/>
        <end position="404"/>
    </location>
</feature>
<name>A0A5N5XHS1_9EURO</name>
<evidence type="ECO:0000259" key="6">
    <source>
        <dbReference type="PROSITE" id="PS50850"/>
    </source>
</evidence>
<dbReference type="PANTHER" id="PTHR23502">
    <property type="entry name" value="MAJOR FACILITATOR SUPERFAMILY"/>
    <property type="match status" value="1"/>
</dbReference>
<feature type="transmembrane region" description="Helical" evidence="5">
    <location>
        <begin position="143"/>
        <end position="162"/>
    </location>
</feature>
<feature type="transmembrane region" description="Helical" evidence="5">
    <location>
        <begin position="174"/>
        <end position="194"/>
    </location>
</feature>
<feature type="transmembrane region" description="Helical" evidence="5">
    <location>
        <begin position="453"/>
        <end position="475"/>
    </location>
</feature>
<accession>A0A5N5XHS1</accession>
<evidence type="ECO:0000256" key="2">
    <source>
        <dbReference type="ARBA" id="ARBA00022692"/>
    </source>
</evidence>
<keyword evidence="3 5" id="KW-1133">Transmembrane helix</keyword>
<dbReference type="PANTHER" id="PTHR23502:SF157">
    <property type="entry name" value="MAJOR FACILITATOR SUPERFAMILY (MFS) PROFILE DOMAIN-CONTAINING PROTEIN-RELATED"/>
    <property type="match status" value="1"/>
</dbReference>
<dbReference type="GO" id="GO:0022857">
    <property type="term" value="F:transmembrane transporter activity"/>
    <property type="evidence" value="ECO:0007669"/>
    <property type="project" value="InterPro"/>
</dbReference>
<evidence type="ECO:0000256" key="4">
    <source>
        <dbReference type="ARBA" id="ARBA00023136"/>
    </source>
</evidence>
<dbReference type="InterPro" id="IPR036259">
    <property type="entry name" value="MFS_trans_sf"/>
</dbReference>
<keyword evidence="8" id="KW-1185">Reference proteome</keyword>
<dbReference type="Proteomes" id="UP000326565">
    <property type="component" value="Unassembled WGS sequence"/>
</dbReference>
<dbReference type="Pfam" id="PF07690">
    <property type="entry name" value="MFS_1"/>
    <property type="match status" value="1"/>
</dbReference>
<dbReference type="Gene3D" id="1.20.1250.20">
    <property type="entry name" value="MFS general substrate transporter like domains"/>
    <property type="match status" value="1"/>
</dbReference>
<feature type="transmembrane region" description="Helical" evidence="5">
    <location>
        <begin position="49"/>
        <end position="73"/>
    </location>
</feature>
<feature type="transmembrane region" description="Helical" evidence="5">
    <location>
        <begin position="85"/>
        <end position="106"/>
    </location>
</feature>
<gene>
    <name evidence="7" type="ORF">BDV29DRAFT_196843</name>
</gene>
<dbReference type="InterPro" id="IPR020846">
    <property type="entry name" value="MFS_dom"/>
</dbReference>
<proteinExistence type="predicted"/>
<evidence type="ECO:0000256" key="3">
    <source>
        <dbReference type="ARBA" id="ARBA00022989"/>
    </source>
</evidence>
<feature type="transmembrane region" description="Helical" evidence="5">
    <location>
        <begin position="416"/>
        <end position="441"/>
    </location>
</feature>
<dbReference type="PROSITE" id="PS50850">
    <property type="entry name" value="MFS"/>
    <property type="match status" value="1"/>
</dbReference>
<evidence type="ECO:0000256" key="5">
    <source>
        <dbReference type="SAM" id="Phobius"/>
    </source>
</evidence>
<dbReference type="OrthoDB" id="5410178at2759"/>
<feature type="transmembrane region" description="Helical" evidence="5">
    <location>
        <begin position="118"/>
        <end position="137"/>
    </location>
</feature>
<feature type="transmembrane region" description="Helical" evidence="5">
    <location>
        <begin position="206"/>
        <end position="224"/>
    </location>
</feature>
<dbReference type="AlphaFoldDB" id="A0A5N5XHS1"/>
<comment type="subcellular location">
    <subcellularLocation>
        <location evidence="1">Membrane</location>
        <topology evidence="1">Multi-pass membrane protein</topology>
    </subcellularLocation>
</comment>
<organism evidence="7 8">
    <name type="scientific">Aspergillus leporis</name>
    <dbReference type="NCBI Taxonomy" id="41062"/>
    <lineage>
        <taxon>Eukaryota</taxon>
        <taxon>Fungi</taxon>
        <taxon>Dikarya</taxon>
        <taxon>Ascomycota</taxon>
        <taxon>Pezizomycotina</taxon>
        <taxon>Eurotiomycetes</taxon>
        <taxon>Eurotiomycetidae</taxon>
        <taxon>Eurotiales</taxon>
        <taxon>Aspergillaceae</taxon>
        <taxon>Aspergillus</taxon>
        <taxon>Aspergillus subgen. Circumdati</taxon>
    </lineage>
</organism>
<evidence type="ECO:0000256" key="1">
    <source>
        <dbReference type="ARBA" id="ARBA00004141"/>
    </source>
</evidence>
<dbReference type="EMBL" id="ML732149">
    <property type="protein sequence ID" value="KAB8079757.1"/>
    <property type="molecule type" value="Genomic_DNA"/>
</dbReference>
<feature type="transmembrane region" description="Helical" evidence="5">
    <location>
        <begin position="319"/>
        <end position="337"/>
    </location>
</feature>
<protein>
    <submittedName>
        <fullName evidence="7">Major facilitator superfamily domain-containing protein</fullName>
    </submittedName>
</protein>
<feature type="domain" description="Major facilitator superfamily (MFS) profile" evidence="6">
    <location>
        <begin position="48"/>
        <end position="477"/>
    </location>
</feature>
<keyword evidence="4 5" id="KW-0472">Membrane</keyword>
<feature type="transmembrane region" description="Helical" evidence="5">
    <location>
        <begin position="358"/>
        <end position="379"/>
    </location>
</feature>
<evidence type="ECO:0000313" key="8">
    <source>
        <dbReference type="Proteomes" id="UP000326565"/>
    </source>
</evidence>
<dbReference type="SUPFAM" id="SSF103473">
    <property type="entry name" value="MFS general substrate transporter"/>
    <property type="match status" value="1"/>
</dbReference>
<dbReference type="InterPro" id="IPR011701">
    <property type="entry name" value="MFS"/>
</dbReference>
<keyword evidence="2 5" id="KW-0812">Transmembrane</keyword>
<sequence>MSDDSEKQDHDTINKEAARRGLRRAGSKFIEWNPKHGSFPRNWPVRRKLYDIIVIFFLEFYTTVISTTGASASEQAMEEYGLSRVIALTGFQFMYGIGQAIGGLIMPPFSESHGRRGCYLLSAAVYSISSLIVGIVPSPAGVFIGRFLSGYASAVPSIVLAGSIEDLYASRTRLWLIWLWNCSTTVGLCVGPIYGSYIVSSIGWRWIYYTSAITTAVVFALLFATRETRPTTLLTQKFDNLQAEIGHLGLETRNPDRVSNKRELLQAVLLRPARVGVTEPIIILVAVMNASAWGMLYLFTESFTVVYRQFGWSQRATSLPFIALLPGVLVSGCARFWDHHIVATRQKNNEPPKPEDKIGGFAIAAPALAIGLWIFGWTVPPIVHTHWIASMFGLVLIGFAANEFSYTLTGYIADSYTIYASSGLAVVAFLRAIASGCMPLFAYPMYSGLGSNVATSIIAAVATAYCMTPFVFLRFGQRLREKSRFARFSEEVNEQHMVD</sequence>
<dbReference type="GO" id="GO:0016020">
    <property type="term" value="C:membrane"/>
    <property type="evidence" value="ECO:0007669"/>
    <property type="project" value="UniProtKB-SubCell"/>
</dbReference>
<reference evidence="7 8" key="1">
    <citation type="submission" date="2019-04" db="EMBL/GenBank/DDBJ databases">
        <title>Friends and foes A comparative genomics study of 23 Aspergillus species from section Flavi.</title>
        <authorList>
            <consortium name="DOE Joint Genome Institute"/>
            <person name="Kjaerbolling I."/>
            <person name="Vesth T."/>
            <person name="Frisvad J.C."/>
            <person name="Nybo J.L."/>
            <person name="Theobald S."/>
            <person name="Kildgaard S."/>
            <person name="Isbrandt T."/>
            <person name="Kuo A."/>
            <person name="Sato A."/>
            <person name="Lyhne E.K."/>
            <person name="Kogle M.E."/>
            <person name="Wiebenga A."/>
            <person name="Kun R.S."/>
            <person name="Lubbers R.J."/>
            <person name="Makela M.R."/>
            <person name="Barry K."/>
            <person name="Chovatia M."/>
            <person name="Clum A."/>
            <person name="Daum C."/>
            <person name="Haridas S."/>
            <person name="He G."/>
            <person name="LaButti K."/>
            <person name="Lipzen A."/>
            <person name="Mondo S."/>
            <person name="Riley R."/>
            <person name="Salamov A."/>
            <person name="Simmons B.A."/>
            <person name="Magnuson J.K."/>
            <person name="Henrissat B."/>
            <person name="Mortensen U.H."/>
            <person name="Larsen T.O."/>
            <person name="Devries R.P."/>
            <person name="Grigoriev I.V."/>
            <person name="Machida M."/>
            <person name="Baker S.E."/>
            <person name="Andersen M.R."/>
        </authorList>
    </citation>
    <scope>NUCLEOTIDE SEQUENCE [LARGE SCALE GENOMIC DNA]</scope>
    <source>
        <strain evidence="7 8">CBS 151.66</strain>
    </source>
</reference>
<evidence type="ECO:0000313" key="7">
    <source>
        <dbReference type="EMBL" id="KAB8079757.1"/>
    </source>
</evidence>